<dbReference type="SMART" id="SM00387">
    <property type="entry name" value="HATPase_c"/>
    <property type="match status" value="1"/>
</dbReference>
<evidence type="ECO:0000256" key="1">
    <source>
        <dbReference type="ARBA" id="ARBA00000085"/>
    </source>
</evidence>
<dbReference type="SMART" id="SM00388">
    <property type="entry name" value="HisKA"/>
    <property type="match status" value="1"/>
</dbReference>
<dbReference type="Proteomes" id="UP000297564">
    <property type="component" value="Unassembled WGS sequence"/>
</dbReference>
<evidence type="ECO:0000259" key="5">
    <source>
        <dbReference type="PROSITE" id="PS50113"/>
    </source>
</evidence>
<dbReference type="PANTHER" id="PTHR43547:SF2">
    <property type="entry name" value="HYBRID SIGNAL TRANSDUCTION HISTIDINE KINASE C"/>
    <property type="match status" value="1"/>
</dbReference>
<dbReference type="AlphaFoldDB" id="A0A4Z0C2D6"/>
<dbReference type="SUPFAM" id="SSF55874">
    <property type="entry name" value="ATPase domain of HSP90 chaperone/DNA topoisomerase II/histidine kinase"/>
    <property type="match status" value="1"/>
</dbReference>
<evidence type="ECO:0000256" key="3">
    <source>
        <dbReference type="ARBA" id="ARBA00022553"/>
    </source>
</evidence>
<feature type="domain" description="Histidine kinase" evidence="4">
    <location>
        <begin position="174"/>
        <end position="394"/>
    </location>
</feature>
<dbReference type="InterPro" id="IPR035965">
    <property type="entry name" value="PAS-like_dom_sf"/>
</dbReference>
<dbReference type="Gene3D" id="1.10.287.130">
    <property type="match status" value="1"/>
</dbReference>
<dbReference type="RefSeq" id="WP_135283261.1">
    <property type="nucleotide sequence ID" value="NZ_SMLL01000001.1"/>
</dbReference>
<dbReference type="PANTHER" id="PTHR43547">
    <property type="entry name" value="TWO-COMPONENT HISTIDINE KINASE"/>
    <property type="match status" value="1"/>
</dbReference>
<dbReference type="SUPFAM" id="SSF47384">
    <property type="entry name" value="Homodimeric domain of signal transducing histidine kinase"/>
    <property type="match status" value="1"/>
</dbReference>
<evidence type="ECO:0000313" key="7">
    <source>
        <dbReference type="Proteomes" id="UP000297564"/>
    </source>
</evidence>
<dbReference type="InterPro" id="IPR036890">
    <property type="entry name" value="HATPase_C_sf"/>
</dbReference>
<dbReference type="PRINTS" id="PR00344">
    <property type="entry name" value="BCTRLSENSOR"/>
</dbReference>
<dbReference type="EC" id="2.7.13.3" evidence="2"/>
<dbReference type="InterPro" id="IPR000014">
    <property type="entry name" value="PAS"/>
</dbReference>
<keyword evidence="7" id="KW-1185">Reference proteome</keyword>
<dbReference type="PROSITE" id="PS50109">
    <property type="entry name" value="HIS_KIN"/>
    <property type="match status" value="1"/>
</dbReference>
<dbReference type="CDD" id="cd00082">
    <property type="entry name" value="HisKA"/>
    <property type="match status" value="1"/>
</dbReference>
<evidence type="ECO:0000313" key="6">
    <source>
        <dbReference type="EMBL" id="TFZ04379.1"/>
    </source>
</evidence>
<dbReference type="InterPro" id="IPR000700">
    <property type="entry name" value="PAS-assoc_C"/>
</dbReference>
<dbReference type="InterPro" id="IPR013656">
    <property type="entry name" value="PAS_4"/>
</dbReference>
<comment type="catalytic activity">
    <reaction evidence="1">
        <text>ATP + protein L-histidine = ADP + protein N-phospho-L-histidine.</text>
        <dbReference type="EC" id="2.7.13.3"/>
    </reaction>
</comment>
<evidence type="ECO:0000259" key="4">
    <source>
        <dbReference type="PROSITE" id="PS50109"/>
    </source>
</evidence>
<dbReference type="CDD" id="cd00130">
    <property type="entry name" value="PAS"/>
    <property type="match status" value="1"/>
</dbReference>
<sequence length="395" mass="42416">MSQHQPRPGGAARSSERACALPSLPAGIPAAGIPAVLEQCLRHAPAFIALVMGRQHVFAFVNDAYAEWIGQPASELCGRPAFDVLSGVRGQGFEELLDRLWTTREPYVGRGVAVRIGTRPDARELFADLVFQPVFDERGDMAGIFLQWHDVTERHRLGEAQRLAAQNQDVFLTKLVHELRTPVAAIRGAMEVLARRPGQVSGPVERMVRIVRHQAGSIGSLIDELADLASVKLGRSAAPMTDCVVLQDVVRHAVEACTPLLDARGHALRVLMPEPDVVLQGDALRLDRALCNLLTNAAKYTAPGGRIEVQLSCARQGAVICVSDNGIGLARPSLERIFDLFHQEEAGTDARQGGLGIGLALVRQIAQAHGGSVQAHSDGPGRGASFVLKLPTARS</sequence>
<name>A0A4Z0C2D6_9BURK</name>
<dbReference type="Pfam" id="PF00512">
    <property type="entry name" value="HisKA"/>
    <property type="match status" value="1"/>
</dbReference>
<dbReference type="InterPro" id="IPR003661">
    <property type="entry name" value="HisK_dim/P_dom"/>
</dbReference>
<keyword evidence="3" id="KW-0597">Phosphoprotein</keyword>
<dbReference type="NCBIfam" id="TIGR00229">
    <property type="entry name" value="sensory_box"/>
    <property type="match status" value="1"/>
</dbReference>
<proteinExistence type="predicted"/>
<evidence type="ECO:0000256" key="2">
    <source>
        <dbReference type="ARBA" id="ARBA00012438"/>
    </source>
</evidence>
<dbReference type="SUPFAM" id="SSF55785">
    <property type="entry name" value="PYP-like sensor domain (PAS domain)"/>
    <property type="match status" value="1"/>
</dbReference>
<dbReference type="PROSITE" id="PS50113">
    <property type="entry name" value="PAC"/>
    <property type="match status" value="1"/>
</dbReference>
<gene>
    <name evidence="6" type="ORF">EZ242_01075</name>
</gene>
<reference evidence="6 7" key="1">
    <citation type="submission" date="2019-03" db="EMBL/GenBank/DDBJ databases">
        <title>Ramlibacter rhizophilus CCTCC AB2015357, whole genome shotgun sequence.</title>
        <authorList>
            <person name="Zhang X."/>
            <person name="Feng G."/>
            <person name="Zhu H."/>
        </authorList>
    </citation>
    <scope>NUCLEOTIDE SEQUENCE [LARGE SCALE GENOMIC DNA]</scope>
    <source>
        <strain evidence="6 7">CCTCC AB2015357</strain>
    </source>
</reference>
<dbReference type="InterPro" id="IPR004358">
    <property type="entry name" value="Sig_transdc_His_kin-like_C"/>
</dbReference>
<comment type="caution">
    <text evidence="6">The sequence shown here is derived from an EMBL/GenBank/DDBJ whole genome shotgun (WGS) entry which is preliminary data.</text>
</comment>
<feature type="domain" description="PAC" evidence="5">
    <location>
        <begin position="110"/>
        <end position="163"/>
    </location>
</feature>
<dbReference type="OrthoDB" id="9814866at2"/>
<dbReference type="CDD" id="cd00075">
    <property type="entry name" value="HATPase"/>
    <property type="match status" value="1"/>
</dbReference>
<dbReference type="Pfam" id="PF08448">
    <property type="entry name" value="PAS_4"/>
    <property type="match status" value="1"/>
</dbReference>
<dbReference type="EMBL" id="SMLL01000001">
    <property type="protein sequence ID" value="TFZ04379.1"/>
    <property type="molecule type" value="Genomic_DNA"/>
</dbReference>
<dbReference type="Pfam" id="PF02518">
    <property type="entry name" value="HATPase_c"/>
    <property type="match status" value="1"/>
</dbReference>
<dbReference type="InterPro" id="IPR036097">
    <property type="entry name" value="HisK_dim/P_sf"/>
</dbReference>
<dbReference type="Gene3D" id="3.30.565.10">
    <property type="entry name" value="Histidine kinase-like ATPase, C-terminal domain"/>
    <property type="match status" value="1"/>
</dbReference>
<dbReference type="InterPro" id="IPR005467">
    <property type="entry name" value="His_kinase_dom"/>
</dbReference>
<protein>
    <recommendedName>
        <fullName evidence="2">histidine kinase</fullName>
        <ecNumber evidence="2">2.7.13.3</ecNumber>
    </recommendedName>
</protein>
<dbReference type="InterPro" id="IPR003594">
    <property type="entry name" value="HATPase_dom"/>
</dbReference>
<organism evidence="6 7">
    <name type="scientific">Ramlibacter rhizophilus</name>
    <dbReference type="NCBI Taxonomy" id="1781167"/>
    <lineage>
        <taxon>Bacteria</taxon>
        <taxon>Pseudomonadati</taxon>
        <taxon>Pseudomonadota</taxon>
        <taxon>Betaproteobacteria</taxon>
        <taxon>Burkholderiales</taxon>
        <taxon>Comamonadaceae</taxon>
        <taxon>Ramlibacter</taxon>
    </lineage>
</organism>
<accession>A0A4Z0C2D6</accession>
<dbReference type="GO" id="GO:0000155">
    <property type="term" value="F:phosphorelay sensor kinase activity"/>
    <property type="evidence" value="ECO:0007669"/>
    <property type="project" value="InterPro"/>
</dbReference>
<dbReference type="Gene3D" id="3.30.450.20">
    <property type="entry name" value="PAS domain"/>
    <property type="match status" value="1"/>
</dbReference>